<accession>A0AAQ3X0E8</accession>
<dbReference type="InterPro" id="IPR041588">
    <property type="entry name" value="Integrase_H2C2"/>
</dbReference>
<reference evidence="2 3" key="1">
    <citation type="submission" date="2024-02" db="EMBL/GenBank/DDBJ databases">
        <title>High-quality chromosome-scale genome assembly of Pensacola bahiagrass (Paspalum notatum Flugge var. saurae).</title>
        <authorList>
            <person name="Vega J.M."/>
            <person name="Podio M."/>
            <person name="Orjuela J."/>
            <person name="Siena L.A."/>
            <person name="Pessino S.C."/>
            <person name="Combes M.C."/>
            <person name="Mariac C."/>
            <person name="Albertini E."/>
            <person name="Pupilli F."/>
            <person name="Ortiz J.P.A."/>
            <person name="Leblanc O."/>
        </authorList>
    </citation>
    <scope>NUCLEOTIDE SEQUENCE [LARGE SCALE GENOMIC DNA]</scope>
    <source>
        <strain evidence="2">R1</strain>
        <tissue evidence="2">Leaf</tissue>
    </source>
</reference>
<dbReference type="InterPro" id="IPR012337">
    <property type="entry name" value="RNaseH-like_sf"/>
</dbReference>
<evidence type="ECO:0000259" key="1">
    <source>
        <dbReference type="PROSITE" id="PS50994"/>
    </source>
</evidence>
<dbReference type="GO" id="GO:0003676">
    <property type="term" value="F:nucleic acid binding"/>
    <property type="evidence" value="ECO:0007669"/>
    <property type="project" value="InterPro"/>
</dbReference>
<gene>
    <name evidence="2" type="ORF">U9M48_027737</name>
</gene>
<dbReference type="GO" id="GO:0015074">
    <property type="term" value="P:DNA integration"/>
    <property type="evidence" value="ECO:0007669"/>
    <property type="project" value="InterPro"/>
</dbReference>
<protein>
    <recommendedName>
        <fullName evidence="1">Integrase catalytic domain-containing protein</fullName>
    </recommendedName>
</protein>
<evidence type="ECO:0000313" key="3">
    <source>
        <dbReference type="Proteomes" id="UP001341281"/>
    </source>
</evidence>
<sequence>MYHDLKERFWWYGMKRAVAEYVEVCDTCQLVKAEHQRPAGLLQPLKIPEWKWEEISMDFIVGLPRTQKGYNSIWVVVDRLTKVAHFIPVNTTYSGARLAELYISRIVCLHGVPKQIISDRGSQFTSRFWEQLHDSLDSKLRFSTAYHPQTDGQTERTNQILEDMLRACAIQYGTSWDKSLPYAESSYNNSYQASLKKSPFEALYGRRCRTPLFWNQTGEKQVFGPDLIRDAE</sequence>
<dbReference type="SUPFAM" id="SSF53098">
    <property type="entry name" value="Ribonuclease H-like"/>
    <property type="match status" value="1"/>
</dbReference>
<dbReference type="AlphaFoldDB" id="A0AAQ3X0E8"/>
<dbReference type="PANTHER" id="PTHR45835">
    <property type="entry name" value="YALI0A06105P"/>
    <property type="match status" value="1"/>
</dbReference>
<dbReference type="Gene3D" id="1.10.340.70">
    <property type="match status" value="1"/>
</dbReference>
<dbReference type="InterPro" id="IPR036397">
    <property type="entry name" value="RNaseH_sf"/>
</dbReference>
<proteinExistence type="predicted"/>
<dbReference type="FunFam" id="3.30.420.10:FF:000032">
    <property type="entry name" value="Retrovirus-related Pol polyprotein from transposon 297-like Protein"/>
    <property type="match status" value="1"/>
</dbReference>
<dbReference type="InterPro" id="IPR001584">
    <property type="entry name" value="Integrase_cat-core"/>
</dbReference>
<dbReference type="Proteomes" id="UP001341281">
    <property type="component" value="Chromosome 06"/>
</dbReference>
<dbReference type="Pfam" id="PF00665">
    <property type="entry name" value="rve"/>
    <property type="match status" value="1"/>
</dbReference>
<feature type="domain" description="Integrase catalytic" evidence="1">
    <location>
        <begin position="44"/>
        <end position="207"/>
    </location>
</feature>
<organism evidence="2 3">
    <name type="scientific">Paspalum notatum var. saurae</name>
    <dbReference type="NCBI Taxonomy" id="547442"/>
    <lineage>
        <taxon>Eukaryota</taxon>
        <taxon>Viridiplantae</taxon>
        <taxon>Streptophyta</taxon>
        <taxon>Embryophyta</taxon>
        <taxon>Tracheophyta</taxon>
        <taxon>Spermatophyta</taxon>
        <taxon>Magnoliopsida</taxon>
        <taxon>Liliopsida</taxon>
        <taxon>Poales</taxon>
        <taxon>Poaceae</taxon>
        <taxon>PACMAD clade</taxon>
        <taxon>Panicoideae</taxon>
        <taxon>Andropogonodae</taxon>
        <taxon>Paspaleae</taxon>
        <taxon>Paspalinae</taxon>
        <taxon>Paspalum</taxon>
    </lineage>
</organism>
<dbReference type="Gene3D" id="3.30.420.10">
    <property type="entry name" value="Ribonuclease H-like superfamily/Ribonuclease H"/>
    <property type="match status" value="1"/>
</dbReference>
<dbReference type="Pfam" id="PF17921">
    <property type="entry name" value="Integrase_H2C2"/>
    <property type="match status" value="1"/>
</dbReference>
<name>A0AAQ3X0E8_PASNO</name>
<dbReference type="PANTHER" id="PTHR45835:SF99">
    <property type="entry name" value="CHROMO DOMAIN-CONTAINING PROTEIN-RELATED"/>
    <property type="match status" value="1"/>
</dbReference>
<evidence type="ECO:0000313" key="2">
    <source>
        <dbReference type="EMBL" id="WVZ80245.1"/>
    </source>
</evidence>
<dbReference type="EMBL" id="CP144750">
    <property type="protein sequence ID" value="WVZ80245.1"/>
    <property type="molecule type" value="Genomic_DNA"/>
</dbReference>
<dbReference type="PROSITE" id="PS50994">
    <property type="entry name" value="INTEGRASE"/>
    <property type="match status" value="1"/>
</dbReference>
<keyword evidence="3" id="KW-1185">Reference proteome</keyword>